<keyword evidence="4 5" id="KW-0413">Isomerase</keyword>
<evidence type="ECO:0000256" key="4">
    <source>
        <dbReference type="ARBA" id="ARBA00023235"/>
    </source>
</evidence>
<evidence type="ECO:0000256" key="6">
    <source>
        <dbReference type="RuleBase" id="RU003915"/>
    </source>
</evidence>
<feature type="region of interest" description="Disordered" evidence="7">
    <location>
        <begin position="158"/>
        <end position="189"/>
    </location>
</feature>
<keyword evidence="8" id="KW-0812">Transmembrane</keyword>
<gene>
    <name evidence="10" type="ORF">WG901_01395</name>
</gene>
<comment type="similarity">
    <text evidence="2 6">Belongs to the FKBP-type PPIase family.</text>
</comment>
<keyword evidence="3 5" id="KW-0697">Rotamase</keyword>
<sequence>MTEITRVPLQPIAKGSLGKLWVGIAAVALAAGGIAWAAMPPQVHVATITAGQGASPVASDVALINYKGTLPDGKVFDEGKNAVFPLQGVIPGFTKALEQMQKGGKYKVEIPSSLGYGDKAQGPIPANTDLTFEIELIDFISGQEYQRQMQMMQQMQQMQGGGAPHGAPGVPGMPPQGLPDGIVPGGPAQ</sequence>
<dbReference type="PANTHER" id="PTHR43811">
    <property type="entry name" value="FKBP-TYPE PEPTIDYL-PROLYL CIS-TRANS ISOMERASE FKPA"/>
    <property type="match status" value="1"/>
</dbReference>
<evidence type="ECO:0000256" key="5">
    <source>
        <dbReference type="PROSITE-ProRule" id="PRU00277"/>
    </source>
</evidence>
<dbReference type="Proteomes" id="UP001361239">
    <property type="component" value="Unassembled WGS sequence"/>
</dbReference>
<dbReference type="InterPro" id="IPR046357">
    <property type="entry name" value="PPIase_dom_sf"/>
</dbReference>
<keyword evidence="8" id="KW-1133">Transmembrane helix</keyword>
<protein>
    <recommendedName>
        <fullName evidence="6">Peptidyl-prolyl cis-trans isomerase</fullName>
        <ecNumber evidence="6">5.2.1.8</ecNumber>
    </recommendedName>
</protein>
<name>A0ABU8RQK8_9SPHN</name>
<dbReference type="EMBL" id="JBBHJZ010000001">
    <property type="protein sequence ID" value="MEJ5975273.1"/>
    <property type="molecule type" value="Genomic_DNA"/>
</dbReference>
<accession>A0ABU8RQK8</accession>
<feature type="domain" description="PPIase FKBP-type" evidence="9">
    <location>
        <begin position="59"/>
        <end position="140"/>
    </location>
</feature>
<dbReference type="InterPro" id="IPR001179">
    <property type="entry name" value="PPIase_FKBP_dom"/>
</dbReference>
<dbReference type="SUPFAM" id="SSF54534">
    <property type="entry name" value="FKBP-like"/>
    <property type="match status" value="1"/>
</dbReference>
<dbReference type="Gene3D" id="3.10.50.40">
    <property type="match status" value="1"/>
</dbReference>
<dbReference type="PANTHER" id="PTHR43811:SF19">
    <property type="entry name" value="39 KDA FK506-BINDING NUCLEAR PROTEIN"/>
    <property type="match status" value="1"/>
</dbReference>
<dbReference type="Pfam" id="PF00254">
    <property type="entry name" value="FKBP_C"/>
    <property type="match status" value="1"/>
</dbReference>
<comment type="catalytic activity">
    <reaction evidence="1 5 6">
        <text>[protein]-peptidylproline (omega=180) = [protein]-peptidylproline (omega=0)</text>
        <dbReference type="Rhea" id="RHEA:16237"/>
        <dbReference type="Rhea" id="RHEA-COMP:10747"/>
        <dbReference type="Rhea" id="RHEA-COMP:10748"/>
        <dbReference type="ChEBI" id="CHEBI:83833"/>
        <dbReference type="ChEBI" id="CHEBI:83834"/>
        <dbReference type="EC" id="5.2.1.8"/>
    </reaction>
</comment>
<dbReference type="RefSeq" id="WP_339585234.1">
    <property type="nucleotide sequence ID" value="NZ_JBBHJZ010000001.1"/>
</dbReference>
<evidence type="ECO:0000256" key="2">
    <source>
        <dbReference type="ARBA" id="ARBA00006577"/>
    </source>
</evidence>
<keyword evidence="8" id="KW-0472">Membrane</keyword>
<evidence type="ECO:0000256" key="7">
    <source>
        <dbReference type="SAM" id="MobiDB-lite"/>
    </source>
</evidence>
<reference evidence="10 11" key="1">
    <citation type="submission" date="2024-03" db="EMBL/GenBank/DDBJ databases">
        <authorList>
            <person name="Jo J.-H."/>
        </authorList>
    </citation>
    <scope>NUCLEOTIDE SEQUENCE [LARGE SCALE GENOMIC DNA]</scope>
    <source>
        <strain evidence="10 11">PS1R-30</strain>
    </source>
</reference>
<evidence type="ECO:0000256" key="1">
    <source>
        <dbReference type="ARBA" id="ARBA00000971"/>
    </source>
</evidence>
<evidence type="ECO:0000256" key="8">
    <source>
        <dbReference type="SAM" id="Phobius"/>
    </source>
</evidence>
<evidence type="ECO:0000313" key="10">
    <source>
        <dbReference type="EMBL" id="MEJ5975273.1"/>
    </source>
</evidence>
<organism evidence="10 11">
    <name type="scientific">Novosphingobium anseongense</name>
    <dbReference type="NCBI Taxonomy" id="3133436"/>
    <lineage>
        <taxon>Bacteria</taxon>
        <taxon>Pseudomonadati</taxon>
        <taxon>Pseudomonadota</taxon>
        <taxon>Alphaproteobacteria</taxon>
        <taxon>Sphingomonadales</taxon>
        <taxon>Sphingomonadaceae</taxon>
        <taxon>Novosphingobium</taxon>
    </lineage>
</organism>
<dbReference type="EC" id="5.2.1.8" evidence="6"/>
<proteinExistence type="inferred from homology"/>
<dbReference type="PROSITE" id="PS50059">
    <property type="entry name" value="FKBP_PPIASE"/>
    <property type="match status" value="1"/>
</dbReference>
<keyword evidence="11" id="KW-1185">Reference proteome</keyword>
<evidence type="ECO:0000259" key="9">
    <source>
        <dbReference type="PROSITE" id="PS50059"/>
    </source>
</evidence>
<comment type="caution">
    <text evidence="10">The sequence shown here is derived from an EMBL/GenBank/DDBJ whole genome shotgun (WGS) entry which is preliminary data.</text>
</comment>
<evidence type="ECO:0000313" key="11">
    <source>
        <dbReference type="Proteomes" id="UP001361239"/>
    </source>
</evidence>
<feature type="transmembrane region" description="Helical" evidence="8">
    <location>
        <begin position="20"/>
        <end position="39"/>
    </location>
</feature>
<dbReference type="GO" id="GO:0003755">
    <property type="term" value="F:peptidyl-prolyl cis-trans isomerase activity"/>
    <property type="evidence" value="ECO:0007669"/>
    <property type="project" value="UniProtKB-EC"/>
</dbReference>
<evidence type="ECO:0000256" key="3">
    <source>
        <dbReference type="ARBA" id="ARBA00023110"/>
    </source>
</evidence>